<evidence type="ECO:0000259" key="4">
    <source>
        <dbReference type="Pfam" id="PF00248"/>
    </source>
</evidence>
<dbReference type="InterPro" id="IPR005399">
    <property type="entry name" value="K_chnl_volt-dep_bsu_KCNAB-rel"/>
</dbReference>
<sequence>MLGKILRSKGWRRSSYVVTTRVFWGGQADRGLSRKHVLEGLRGSLQRLQLDYVDVVFAGPRPGPAHTEGLDPTLRLLRLEELVRAMSDVIDQGLALYWGTAGGAPGDVMDAYAVARQFNLVAPVCQWAELPPEPRLFRQIGLGAVTWSPLAPGPEEEPLPHGRPTAKAAGRRRALKVGELQPLAQRLGCSVCQLVIAWSLRAEGVSSVLVGAETPRLLREQLHALQVLPQLGPSTLQELETLLGEVAPP</sequence>
<dbReference type="PRINTS" id="PR01577">
    <property type="entry name" value="KCNABCHANNEL"/>
</dbReference>
<dbReference type="Ensembl" id="ENSANIT00000015856.1">
    <property type="protein sequence ID" value="ENSANIP00000015326.1"/>
    <property type="gene ID" value="ENSANIG00000010428.1"/>
</dbReference>
<evidence type="ECO:0000256" key="3">
    <source>
        <dbReference type="ARBA" id="ARBA00023002"/>
    </source>
</evidence>
<dbReference type="Gene3D" id="3.20.20.100">
    <property type="entry name" value="NADP-dependent oxidoreductase domain"/>
    <property type="match status" value="1"/>
</dbReference>
<keyword evidence="6" id="KW-1185">Reference proteome</keyword>
<evidence type="ECO:0000256" key="1">
    <source>
        <dbReference type="ARBA" id="ARBA00006515"/>
    </source>
</evidence>
<comment type="similarity">
    <text evidence="1">Belongs to the shaker potassium channel beta subunit family.</text>
</comment>
<protein>
    <recommendedName>
        <fullName evidence="4">NADP-dependent oxidoreductase domain-containing protein</fullName>
    </recommendedName>
</protein>
<dbReference type="Pfam" id="PF00248">
    <property type="entry name" value="Aldo_ket_red"/>
    <property type="match status" value="1"/>
</dbReference>
<dbReference type="InterPro" id="IPR023210">
    <property type="entry name" value="NADP_OxRdtase_dom"/>
</dbReference>
<keyword evidence="2" id="KW-0521">NADP</keyword>
<dbReference type="AlphaFoldDB" id="A0A8B9RW96"/>
<dbReference type="PANTHER" id="PTHR43150:SF3">
    <property type="entry name" value="VOLTAGE-GATED POTASSIUM CHANNEL SUBUNIT BETA-3"/>
    <property type="match status" value="1"/>
</dbReference>
<dbReference type="GO" id="GO:0044325">
    <property type="term" value="F:transmembrane transporter binding"/>
    <property type="evidence" value="ECO:0007669"/>
    <property type="project" value="TreeGrafter"/>
</dbReference>
<reference evidence="5" key="2">
    <citation type="submission" date="2025-09" db="UniProtKB">
        <authorList>
            <consortium name="Ensembl"/>
        </authorList>
    </citation>
    <scope>IDENTIFICATION</scope>
</reference>
<dbReference type="InterPro" id="IPR036812">
    <property type="entry name" value="NAD(P)_OxRdtase_dom_sf"/>
</dbReference>
<evidence type="ECO:0000313" key="5">
    <source>
        <dbReference type="Ensembl" id="ENSANIP00000015326.1"/>
    </source>
</evidence>
<dbReference type="GO" id="GO:0016491">
    <property type="term" value="F:oxidoreductase activity"/>
    <property type="evidence" value="ECO:0007669"/>
    <property type="project" value="UniProtKB-KW"/>
</dbReference>
<evidence type="ECO:0000313" key="6">
    <source>
        <dbReference type="Proteomes" id="UP000694541"/>
    </source>
</evidence>
<dbReference type="PANTHER" id="PTHR43150">
    <property type="entry name" value="HYPERKINETIC, ISOFORM M"/>
    <property type="match status" value="1"/>
</dbReference>
<dbReference type="GO" id="GO:0015459">
    <property type="term" value="F:potassium channel regulator activity"/>
    <property type="evidence" value="ECO:0007669"/>
    <property type="project" value="TreeGrafter"/>
</dbReference>
<dbReference type="Proteomes" id="UP000694541">
    <property type="component" value="Unplaced"/>
</dbReference>
<name>A0A8B9RW96_9AVES</name>
<organism evidence="5 6">
    <name type="scientific">Accipiter nisus</name>
    <name type="common">Eurasian sparrowhawk</name>
    <dbReference type="NCBI Taxonomy" id="211598"/>
    <lineage>
        <taxon>Eukaryota</taxon>
        <taxon>Metazoa</taxon>
        <taxon>Chordata</taxon>
        <taxon>Craniata</taxon>
        <taxon>Vertebrata</taxon>
        <taxon>Euteleostomi</taxon>
        <taxon>Archelosauria</taxon>
        <taxon>Archosauria</taxon>
        <taxon>Dinosauria</taxon>
        <taxon>Saurischia</taxon>
        <taxon>Theropoda</taxon>
        <taxon>Coelurosauria</taxon>
        <taxon>Aves</taxon>
        <taxon>Neognathae</taxon>
        <taxon>Neoaves</taxon>
        <taxon>Telluraves</taxon>
        <taxon>Accipitrimorphae</taxon>
        <taxon>Accipitriformes</taxon>
        <taxon>Accipitridae</taxon>
        <taxon>Accipitrinae</taxon>
        <taxon>Accipiter</taxon>
    </lineage>
</organism>
<feature type="domain" description="NADP-dependent oxidoreductase" evidence="4">
    <location>
        <begin position="1"/>
        <end position="230"/>
    </location>
</feature>
<accession>A0A8B9RW96</accession>
<dbReference type="SUPFAM" id="SSF51430">
    <property type="entry name" value="NAD(P)-linked oxidoreductase"/>
    <property type="match status" value="1"/>
</dbReference>
<keyword evidence="3" id="KW-0560">Oxidoreductase</keyword>
<dbReference type="GO" id="GO:1901379">
    <property type="term" value="P:regulation of potassium ion transmembrane transport"/>
    <property type="evidence" value="ECO:0007669"/>
    <property type="project" value="TreeGrafter"/>
</dbReference>
<dbReference type="GO" id="GO:0008076">
    <property type="term" value="C:voltage-gated potassium channel complex"/>
    <property type="evidence" value="ECO:0007669"/>
    <property type="project" value="TreeGrafter"/>
</dbReference>
<evidence type="ECO:0000256" key="2">
    <source>
        <dbReference type="ARBA" id="ARBA00022857"/>
    </source>
</evidence>
<proteinExistence type="inferred from homology"/>
<reference evidence="5" key="1">
    <citation type="submission" date="2025-08" db="UniProtKB">
        <authorList>
            <consortium name="Ensembl"/>
        </authorList>
    </citation>
    <scope>IDENTIFICATION</scope>
</reference>